<sequence length="188" mass="20131">MAPGGTTESHSQRSSSSCTTEHGAFTHPRPSTAAFTGSSERSQIHGNHSSFASSSISAMEYYDSRGASPLQRWATNASDTQFNALAGAVGGFTSGVVTCPLDVIKTKLQAQGGFLPVSKGRHVGHHKVYSGLVGTGGVIWREEGIRGLYRGLGPIVLGYLPTWAVWFTVYNKSKSYIQDYNGRLYPQA</sequence>
<keyword evidence="3 9" id="KW-0812">Transmembrane</keyword>
<feature type="region of interest" description="Disordered" evidence="11">
    <location>
        <begin position="1"/>
        <end position="49"/>
    </location>
</feature>
<dbReference type="GO" id="GO:1990519">
    <property type="term" value="P:pyrimidine nucleotide import into mitochondrion"/>
    <property type="evidence" value="ECO:0007669"/>
    <property type="project" value="TreeGrafter"/>
</dbReference>
<dbReference type="GO" id="GO:0005743">
    <property type="term" value="C:mitochondrial inner membrane"/>
    <property type="evidence" value="ECO:0007669"/>
    <property type="project" value="UniProtKB-SubCell"/>
</dbReference>
<dbReference type="Proteomes" id="UP001305414">
    <property type="component" value="Unassembled WGS sequence"/>
</dbReference>
<feature type="compositionally biased region" description="Polar residues" evidence="11">
    <location>
        <begin position="33"/>
        <end position="48"/>
    </location>
</feature>
<evidence type="ECO:0000256" key="3">
    <source>
        <dbReference type="ARBA" id="ARBA00022692"/>
    </source>
</evidence>
<dbReference type="SUPFAM" id="SSF103506">
    <property type="entry name" value="Mitochondrial carrier"/>
    <property type="match status" value="1"/>
</dbReference>
<evidence type="ECO:0000256" key="11">
    <source>
        <dbReference type="SAM" id="MobiDB-lite"/>
    </source>
</evidence>
<evidence type="ECO:0000256" key="8">
    <source>
        <dbReference type="ARBA" id="ARBA00023136"/>
    </source>
</evidence>
<dbReference type="AlphaFoldDB" id="A0AAN7UI86"/>
<dbReference type="PANTHER" id="PTHR45829">
    <property type="entry name" value="MITOCHONDRIAL CARRIER PROTEIN RIM2"/>
    <property type="match status" value="1"/>
</dbReference>
<comment type="caution">
    <text evidence="12">The sequence shown here is derived from an EMBL/GenBank/DDBJ whole genome shotgun (WGS) entry which is preliminary data.</text>
</comment>
<keyword evidence="6" id="KW-1133">Transmembrane helix</keyword>
<dbReference type="PROSITE" id="PS50920">
    <property type="entry name" value="SOLCAR"/>
    <property type="match status" value="1"/>
</dbReference>
<keyword evidence="7" id="KW-0496">Mitochondrion</keyword>
<dbReference type="Pfam" id="PF00153">
    <property type="entry name" value="Mito_carr"/>
    <property type="match status" value="1"/>
</dbReference>
<comment type="subcellular location">
    <subcellularLocation>
        <location evidence="1">Mitochondrion inner membrane</location>
        <topology evidence="1">Multi-pass membrane protein</topology>
    </subcellularLocation>
</comment>
<accession>A0AAN7UI86</accession>
<comment type="similarity">
    <text evidence="10">Belongs to the mitochondrial carrier (TC 2.A.29) family.</text>
</comment>
<evidence type="ECO:0008006" key="14">
    <source>
        <dbReference type="Google" id="ProtNLM"/>
    </source>
</evidence>
<organism evidence="12 13">
    <name type="scientific">Xylaria bambusicola</name>
    <dbReference type="NCBI Taxonomy" id="326684"/>
    <lineage>
        <taxon>Eukaryota</taxon>
        <taxon>Fungi</taxon>
        <taxon>Dikarya</taxon>
        <taxon>Ascomycota</taxon>
        <taxon>Pezizomycotina</taxon>
        <taxon>Sordariomycetes</taxon>
        <taxon>Xylariomycetidae</taxon>
        <taxon>Xylariales</taxon>
        <taxon>Xylariaceae</taxon>
        <taxon>Xylaria</taxon>
    </lineage>
</organism>
<gene>
    <name evidence="12" type="ORF">RRF57_004524</name>
</gene>
<evidence type="ECO:0000256" key="2">
    <source>
        <dbReference type="ARBA" id="ARBA00022448"/>
    </source>
</evidence>
<name>A0AAN7UI86_9PEZI</name>
<evidence type="ECO:0000256" key="7">
    <source>
        <dbReference type="ARBA" id="ARBA00023128"/>
    </source>
</evidence>
<evidence type="ECO:0000256" key="10">
    <source>
        <dbReference type="RuleBase" id="RU000488"/>
    </source>
</evidence>
<keyword evidence="5" id="KW-0999">Mitochondrion inner membrane</keyword>
<feature type="repeat" description="Solcar" evidence="9">
    <location>
        <begin position="78"/>
        <end position="176"/>
    </location>
</feature>
<dbReference type="InterPro" id="IPR018108">
    <property type="entry name" value="MCP_transmembrane"/>
</dbReference>
<dbReference type="PANTHER" id="PTHR45829:SF1">
    <property type="entry name" value="CARRIER PROTEIN, PUTATIVE (AFU_ORTHOLOGUE AFUA_4G06780)-RELATED"/>
    <property type="match status" value="1"/>
</dbReference>
<keyword evidence="2 10" id="KW-0813">Transport</keyword>
<reference evidence="12 13" key="1">
    <citation type="submission" date="2023-10" db="EMBL/GenBank/DDBJ databases">
        <title>Draft genome sequence of Xylaria bambusicola isolate GMP-LS, the root and basal stem rot pathogen of sugarcane in Indonesia.</title>
        <authorList>
            <person name="Selvaraj P."/>
            <person name="Muralishankar V."/>
            <person name="Muruganantham S."/>
            <person name="Sp S."/>
            <person name="Haryani S."/>
            <person name="Lau K.J.X."/>
            <person name="Naqvi N.I."/>
        </authorList>
    </citation>
    <scope>NUCLEOTIDE SEQUENCE [LARGE SCALE GENOMIC DNA]</scope>
    <source>
        <strain evidence="12">GMP-LS</strain>
    </source>
</reference>
<feature type="compositionally biased region" description="Low complexity" evidence="11">
    <location>
        <begin position="1"/>
        <end position="20"/>
    </location>
</feature>
<evidence type="ECO:0000256" key="9">
    <source>
        <dbReference type="PROSITE-ProRule" id="PRU00282"/>
    </source>
</evidence>
<proteinExistence type="inferred from homology"/>
<evidence type="ECO:0000256" key="1">
    <source>
        <dbReference type="ARBA" id="ARBA00004448"/>
    </source>
</evidence>
<dbReference type="GO" id="GO:0015218">
    <property type="term" value="F:pyrimidine nucleotide transmembrane transporter activity"/>
    <property type="evidence" value="ECO:0007669"/>
    <property type="project" value="InterPro"/>
</dbReference>
<evidence type="ECO:0000256" key="6">
    <source>
        <dbReference type="ARBA" id="ARBA00022989"/>
    </source>
</evidence>
<protein>
    <recommendedName>
        <fullName evidence="14">Mitochondrial carrier protein</fullName>
    </recommendedName>
</protein>
<evidence type="ECO:0000256" key="4">
    <source>
        <dbReference type="ARBA" id="ARBA00022737"/>
    </source>
</evidence>
<evidence type="ECO:0000256" key="5">
    <source>
        <dbReference type="ARBA" id="ARBA00022792"/>
    </source>
</evidence>
<dbReference type="EMBL" id="JAWHQM010000009">
    <property type="protein sequence ID" value="KAK5628809.1"/>
    <property type="molecule type" value="Genomic_DNA"/>
</dbReference>
<evidence type="ECO:0000313" key="12">
    <source>
        <dbReference type="EMBL" id="KAK5628809.1"/>
    </source>
</evidence>
<keyword evidence="4" id="KW-0677">Repeat</keyword>
<dbReference type="InterPro" id="IPR023395">
    <property type="entry name" value="MCP_dom_sf"/>
</dbReference>
<dbReference type="Gene3D" id="1.50.40.10">
    <property type="entry name" value="Mitochondrial carrier domain"/>
    <property type="match status" value="1"/>
</dbReference>
<keyword evidence="8 9" id="KW-0472">Membrane</keyword>
<dbReference type="InterPro" id="IPR049562">
    <property type="entry name" value="SLC25A33/36-like"/>
</dbReference>
<keyword evidence="13" id="KW-1185">Reference proteome</keyword>
<evidence type="ECO:0000313" key="13">
    <source>
        <dbReference type="Proteomes" id="UP001305414"/>
    </source>
</evidence>